<gene>
    <name evidence="2" type="ORF">AAE3_LOCUS9799</name>
</gene>
<name>A0A8S0WPK6_CYCAE</name>
<evidence type="ECO:0000313" key="3">
    <source>
        <dbReference type="Proteomes" id="UP000467700"/>
    </source>
</evidence>
<dbReference type="AlphaFoldDB" id="A0A8S0WPK6"/>
<dbReference type="OrthoDB" id="3005703at2759"/>
<evidence type="ECO:0000256" key="1">
    <source>
        <dbReference type="SAM" id="MobiDB-lite"/>
    </source>
</evidence>
<protein>
    <submittedName>
        <fullName evidence="2">Uncharacterized protein</fullName>
    </submittedName>
</protein>
<accession>A0A8S0WPK6</accession>
<dbReference type="EMBL" id="CACVBS010000061">
    <property type="protein sequence ID" value="CAA7267557.1"/>
    <property type="molecule type" value="Genomic_DNA"/>
</dbReference>
<feature type="region of interest" description="Disordered" evidence="1">
    <location>
        <begin position="83"/>
        <end position="103"/>
    </location>
</feature>
<proteinExistence type="predicted"/>
<organism evidence="2 3">
    <name type="scientific">Cyclocybe aegerita</name>
    <name type="common">Black poplar mushroom</name>
    <name type="synonym">Agrocybe aegerita</name>
    <dbReference type="NCBI Taxonomy" id="1973307"/>
    <lineage>
        <taxon>Eukaryota</taxon>
        <taxon>Fungi</taxon>
        <taxon>Dikarya</taxon>
        <taxon>Basidiomycota</taxon>
        <taxon>Agaricomycotina</taxon>
        <taxon>Agaricomycetes</taxon>
        <taxon>Agaricomycetidae</taxon>
        <taxon>Agaricales</taxon>
        <taxon>Agaricineae</taxon>
        <taxon>Bolbitiaceae</taxon>
        <taxon>Cyclocybe</taxon>
    </lineage>
</organism>
<comment type="caution">
    <text evidence="2">The sequence shown here is derived from an EMBL/GenBank/DDBJ whole genome shotgun (WGS) entry which is preliminary data.</text>
</comment>
<reference evidence="2 3" key="1">
    <citation type="submission" date="2020-01" db="EMBL/GenBank/DDBJ databases">
        <authorList>
            <person name="Gupta K D."/>
        </authorList>
    </citation>
    <scope>NUCLEOTIDE SEQUENCE [LARGE SCALE GENOMIC DNA]</scope>
</reference>
<evidence type="ECO:0000313" key="2">
    <source>
        <dbReference type="EMBL" id="CAA7267557.1"/>
    </source>
</evidence>
<keyword evidence="3" id="KW-1185">Reference proteome</keyword>
<dbReference type="Proteomes" id="UP000467700">
    <property type="component" value="Unassembled WGS sequence"/>
</dbReference>
<sequence>MNSIWNKEKNFDDEYEVYTSAALADAGFPHGSFELFALLSGGDYSAGVMDCGPAITQAMGDAFTEFLVEWRVAMQDELRTNSLGQMSSHQPHVADNILDNFPD</sequence>